<dbReference type="PANTHER" id="PTHR46663:SF2">
    <property type="entry name" value="GGDEF DOMAIN-CONTAINING PROTEIN"/>
    <property type="match status" value="1"/>
</dbReference>
<keyword evidence="2" id="KW-0472">Membrane</keyword>
<dbReference type="Pfam" id="PF00990">
    <property type="entry name" value="GGDEF"/>
    <property type="match status" value="1"/>
</dbReference>
<dbReference type="PANTHER" id="PTHR46663">
    <property type="entry name" value="DIGUANYLATE CYCLASE DGCT-RELATED"/>
    <property type="match status" value="1"/>
</dbReference>
<evidence type="ECO:0000256" key="2">
    <source>
        <dbReference type="SAM" id="Phobius"/>
    </source>
</evidence>
<dbReference type="CDD" id="cd00130">
    <property type="entry name" value="PAS"/>
    <property type="match status" value="1"/>
</dbReference>
<dbReference type="PROSITE" id="PS50885">
    <property type="entry name" value="HAMP"/>
    <property type="match status" value="1"/>
</dbReference>
<dbReference type="EMBL" id="SMAO01000004">
    <property type="protein sequence ID" value="TCT21285.1"/>
    <property type="molecule type" value="Genomic_DNA"/>
</dbReference>
<reference evidence="5 6" key="1">
    <citation type="submission" date="2019-03" db="EMBL/GenBank/DDBJ databases">
        <title>Genomic Encyclopedia of Type Strains, Phase IV (KMG-IV): sequencing the most valuable type-strain genomes for metagenomic binning, comparative biology and taxonomic classification.</title>
        <authorList>
            <person name="Goeker M."/>
        </authorList>
    </citation>
    <scope>NUCLEOTIDE SEQUENCE [LARGE SCALE GENOMIC DNA]</scope>
    <source>
        <strain evidence="5 6">DSM 13587</strain>
    </source>
</reference>
<dbReference type="SUPFAM" id="SSF55785">
    <property type="entry name" value="PYP-like sensor domain (PAS domain)"/>
    <property type="match status" value="1"/>
</dbReference>
<sequence length="673" mass="75265">MFQPEIIEMDMPASARPFGREDESSIALALYRRVGRLGRLAKLVILLLVAVCGLLVWQQLAWHLTEQARQGAALIDDYLLNVEIDLNTIANYLATTSDPDPLFRGNLVQKSGFQGLYLVGQDGAVLAQQQWVALPSRLRFDEQPWLDPVRQGLTYIGPPEHDRQPLPSLFLAVAVPDAGGRFARSLVARIDLSRLWTQINALQVGKTGTVFVIDSSERIVLHRKLAYMRGATSLDDLYPERIGLHASMAMGVLRDRDGAIVLSLSARAVRGGLLAVARQPIRDLVFGLSALIGVSLFALSGVVYCVRRAERFTRHEIVAPLVILHRSASQFEQGNLTHRIGVVGRYELAAISVLLDQMAARLEMTINDQRRRVAELDASVEFLRRIADSVPGVMFRYRRPLDGVAHFSYISPRVKIFGLTADALAGDAAPFFARLHDQDRDAVLQGLNDSAATLSLWQTQFRIRQPLGDYRWFEGQATPDVEPDGSLVWFGYFADIQTQKETEERIRLMAQHDALTGLPNRALFDDRVERALVEARRERTRFALMFIDLDRFKPVNDQLGHRVGDLLLRDVAQRLGQCVRESDTVARIGGDEFVVLLRNARQPEYALQVAEKIRAAIDVPFTIEGHEIDISTSIGIAIYPDHGANPIELAQRADEAMYRSKERGRNAVSLAFV</sequence>
<dbReference type="FunFam" id="3.30.70.270:FF:000001">
    <property type="entry name" value="Diguanylate cyclase domain protein"/>
    <property type="match status" value="1"/>
</dbReference>
<dbReference type="OrthoDB" id="5623169at2"/>
<keyword evidence="2" id="KW-0812">Transmembrane</keyword>
<name>A0A4R3MY47_9GAMM</name>
<dbReference type="InterPro" id="IPR052163">
    <property type="entry name" value="DGC-Regulatory_Protein"/>
</dbReference>
<dbReference type="InterPro" id="IPR000160">
    <property type="entry name" value="GGDEF_dom"/>
</dbReference>
<dbReference type="Pfam" id="PF08447">
    <property type="entry name" value="PAS_3"/>
    <property type="match status" value="1"/>
</dbReference>
<dbReference type="Gene3D" id="6.10.340.10">
    <property type="match status" value="1"/>
</dbReference>
<feature type="transmembrane region" description="Helical" evidence="2">
    <location>
        <begin position="284"/>
        <end position="306"/>
    </location>
</feature>
<accession>A0A4R3MY47</accession>
<dbReference type="GO" id="GO:0003824">
    <property type="term" value="F:catalytic activity"/>
    <property type="evidence" value="ECO:0007669"/>
    <property type="project" value="UniProtKB-ARBA"/>
</dbReference>
<dbReference type="InterPro" id="IPR035965">
    <property type="entry name" value="PAS-like_dom_sf"/>
</dbReference>
<dbReference type="Gene3D" id="3.30.450.20">
    <property type="entry name" value="PAS domain"/>
    <property type="match status" value="2"/>
</dbReference>
<keyword evidence="2" id="KW-1133">Transmembrane helix</keyword>
<dbReference type="InterPro" id="IPR003660">
    <property type="entry name" value="HAMP_dom"/>
</dbReference>
<dbReference type="AlphaFoldDB" id="A0A4R3MY47"/>
<comment type="caution">
    <text evidence="5">The sequence shown here is derived from an EMBL/GenBank/DDBJ whole genome shotgun (WGS) entry which is preliminary data.</text>
</comment>
<dbReference type="SUPFAM" id="SSF55073">
    <property type="entry name" value="Nucleotide cyclase"/>
    <property type="match status" value="1"/>
</dbReference>
<evidence type="ECO:0000259" key="4">
    <source>
        <dbReference type="PROSITE" id="PS50887"/>
    </source>
</evidence>
<evidence type="ECO:0000313" key="5">
    <source>
        <dbReference type="EMBL" id="TCT21285.1"/>
    </source>
</evidence>
<proteinExistence type="predicted"/>
<protein>
    <submittedName>
        <fullName evidence="5">PAS domain S-box-containing protein/diguanylate cyclase (GGDEF)-like protein</fullName>
    </submittedName>
</protein>
<feature type="transmembrane region" description="Helical" evidence="2">
    <location>
        <begin position="40"/>
        <end position="60"/>
    </location>
</feature>
<dbReference type="Gene3D" id="3.30.70.270">
    <property type="match status" value="1"/>
</dbReference>
<gene>
    <name evidence="5" type="ORF">EDC35_104140</name>
</gene>
<dbReference type="InterPro" id="IPR000014">
    <property type="entry name" value="PAS"/>
</dbReference>
<dbReference type="Proteomes" id="UP000295717">
    <property type="component" value="Unassembled WGS sequence"/>
</dbReference>
<evidence type="ECO:0000313" key="6">
    <source>
        <dbReference type="Proteomes" id="UP000295717"/>
    </source>
</evidence>
<dbReference type="Pfam" id="PF00672">
    <property type="entry name" value="HAMP"/>
    <property type="match status" value="1"/>
</dbReference>
<dbReference type="SMART" id="SM00267">
    <property type="entry name" value="GGDEF"/>
    <property type="match status" value="1"/>
</dbReference>
<dbReference type="GO" id="GO:0016020">
    <property type="term" value="C:membrane"/>
    <property type="evidence" value="ECO:0007669"/>
    <property type="project" value="InterPro"/>
</dbReference>
<feature type="domain" description="HAMP" evidence="3">
    <location>
        <begin position="315"/>
        <end position="367"/>
    </location>
</feature>
<dbReference type="PROSITE" id="PS50887">
    <property type="entry name" value="GGDEF"/>
    <property type="match status" value="1"/>
</dbReference>
<keyword evidence="6" id="KW-1185">Reference proteome</keyword>
<dbReference type="InterPro" id="IPR043128">
    <property type="entry name" value="Rev_trsase/Diguanyl_cyclase"/>
</dbReference>
<evidence type="ECO:0000259" key="3">
    <source>
        <dbReference type="PROSITE" id="PS50885"/>
    </source>
</evidence>
<dbReference type="CDD" id="cd06225">
    <property type="entry name" value="HAMP"/>
    <property type="match status" value="1"/>
</dbReference>
<organism evidence="5 6">
    <name type="scientific">Thiobaca trueperi</name>
    <dbReference type="NCBI Taxonomy" id="127458"/>
    <lineage>
        <taxon>Bacteria</taxon>
        <taxon>Pseudomonadati</taxon>
        <taxon>Pseudomonadota</taxon>
        <taxon>Gammaproteobacteria</taxon>
        <taxon>Chromatiales</taxon>
        <taxon>Chromatiaceae</taxon>
        <taxon>Thiobaca</taxon>
    </lineage>
</organism>
<dbReference type="NCBIfam" id="TIGR00254">
    <property type="entry name" value="GGDEF"/>
    <property type="match status" value="1"/>
</dbReference>
<feature type="domain" description="GGDEF" evidence="4">
    <location>
        <begin position="540"/>
        <end position="673"/>
    </location>
</feature>
<dbReference type="InterPro" id="IPR029787">
    <property type="entry name" value="Nucleotide_cyclase"/>
</dbReference>
<dbReference type="NCBIfam" id="TIGR00229">
    <property type="entry name" value="sensory_box"/>
    <property type="match status" value="1"/>
</dbReference>
<dbReference type="InterPro" id="IPR013655">
    <property type="entry name" value="PAS_fold_3"/>
</dbReference>
<comment type="cofactor">
    <cofactor evidence="1">
        <name>Mg(2+)</name>
        <dbReference type="ChEBI" id="CHEBI:18420"/>
    </cofactor>
</comment>
<dbReference type="GO" id="GO:0007165">
    <property type="term" value="P:signal transduction"/>
    <property type="evidence" value="ECO:0007669"/>
    <property type="project" value="InterPro"/>
</dbReference>
<dbReference type="CDD" id="cd18773">
    <property type="entry name" value="PDC1_HK_sensor"/>
    <property type="match status" value="1"/>
</dbReference>
<dbReference type="SMART" id="SM00304">
    <property type="entry name" value="HAMP"/>
    <property type="match status" value="1"/>
</dbReference>
<evidence type="ECO:0000256" key="1">
    <source>
        <dbReference type="ARBA" id="ARBA00001946"/>
    </source>
</evidence>
<dbReference type="CDD" id="cd01949">
    <property type="entry name" value="GGDEF"/>
    <property type="match status" value="1"/>
</dbReference>